<organism evidence="1">
    <name type="scientific">marine metagenome</name>
    <dbReference type="NCBI Taxonomy" id="408172"/>
    <lineage>
        <taxon>unclassified sequences</taxon>
        <taxon>metagenomes</taxon>
        <taxon>ecological metagenomes</taxon>
    </lineage>
</organism>
<reference evidence="1" key="1">
    <citation type="submission" date="2018-05" db="EMBL/GenBank/DDBJ databases">
        <authorList>
            <person name="Lanie J.A."/>
            <person name="Ng W.-L."/>
            <person name="Kazmierczak K.M."/>
            <person name="Andrzejewski T.M."/>
            <person name="Davidsen T.M."/>
            <person name="Wayne K.J."/>
            <person name="Tettelin H."/>
            <person name="Glass J.I."/>
            <person name="Rusch D."/>
            <person name="Podicherti R."/>
            <person name="Tsui H.-C.T."/>
            <person name="Winkler M.E."/>
        </authorList>
    </citation>
    <scope>NUCLEOTIDE SEQUENCE</scope>
</reference>
<protein>
    <submittedName>
        <fullName evidence="1">Uncharacterized protein</fullName>
    </submittedName>
</protein>
<proteinExistence type="predicted"/>
<accession>A0A381ZSW6</accession>
<gene>
    <name evidence="1" type="ORF">METZ01_LOCUS144905</name>
</gene>
<dbReference type="AlphaFoldDB" id="A0A381ZSW6"/>
<dbReference type="EMBL" id="UINC01022442">
    <property type="protein sequence ID" value="SVA92051.1"/>
    <property type="molecule type" value="Genomic_DNA"/>
</dbReference>
<sequence length="22" mass="2903">MLKSNMMKLWNYFHWNELRIFT</sequence>
<name>A0A381ZSW6_9ZZZZ</name>
<evidence type="ECO:0000313" key="1">
    <source>
        <dbReference type="EMBL" id="SVA92051.1"/>
    </source>
</evidence>